<feature type="transmembrane region" description="Helical" evidence="7">
    <location>
        <begin position="137"/>
        <end position="162"/>
    </location>
</feature>
<dbReference type="PANTHER" id="PTHR43124:SF4">
    <property type="entry name" value="SUGAR EFFLUX TRANSPORTER"/>
    <property type="match status" value="1"/>
</dbReference>
<feature type="transmembrane region" description="Helical" evidence="7">
    <location>
        <begin position="168"/>
        <end position="187"/>
    </location>
</feature>
<keyword evidence="9" id="KW-0762">Sugar transport</keyword>
<evidence type="ECO:0000256" key="6">
    <source>
        <dbReference type="ARBA" id="ARBA00023136"/>
    </source>
</evidence>
<evidence type="ECO:0000256" key="1">
    <source>
        <dbReference type="ARBA" id="ARBA00004651"/>
    </source>
</evidence>
<sequence>MNHRISLRQFLPLAGITVSAFLFNTSEFMPIGLLTSIASDFQITEAQAGVMISAYSWAVTILSLPLMLLACKVEYRKLLLMTLGVFCLGQALSAFSSQYALLTASRICVACAHSVFWSIAAPMAVQLVEKEHRSTALSMVATGTSIAMILGLPLGRVIGLYIGWRMTFLTIGIISFLTLVYIWRVFPQIPSRSAFSVRQLPELVKNPVLIRLYGLTVVMATAYYTSYSYIEPFLQQIAGMSEEWITLTLILFGLSGLGGSVLFSRGYGHFRFGMLRLSFICMAVPPLLLHAASGSLYAVMILCAVLGMAATIFNVSFQAELIQHTSLSAAAVAMSIFSGIFNLGIGSGTWIGGMVSTYSSIAYIGYAGGGLAAAASAYCIFSFIKRLKQG</sequence>
<evidence type="ECO:0000313" key="10">
    <source>
        <dbReference type="Proteomes" id="UP000254337"/>
    </source>
</evidence>
<keyword evidence="5 7" id="KW-1133">Transmembrane helix</keyword>
<dbReference type="CDD" id="cd17324">
    <property type="entry name" value="MFS_NepI_like"/>
    <property type="match status" value="1"/>
</dbReference>
<evidence type="ECO:0000256" key="5">
    <source>
        <dbReference type="ARBA" id="ARBA00022989"/>
    </source>
</evidence>
<feature type="transmembrane region" description="Helical" evidence="7">
    <location>
        <begin position="78"/>
        <end position="97"/>
    </location>
</feature>
<dbReference type="Gene3D" id="1.20.1250.20">
    <property type="entry name" value="MFS general substrate transporter like domains"/>
    <property type="match status" value="1"/>
</dbReference>
<reference evidence="9 10" key="1">
    <citation type="submission" date="2018-05" db="EMBL/GenBank/DDBJ databases">
        <title>Complete genome sequence of Megasphaera sp. AJH120T, isolated from the ceca of a chicken.</title>
        <authorList>
            <person name="Maki J."/>
            <person name="Looft T."/>
        </authorList>
    </citation>
    <scope>NUCLEOTIDE SEQUENCE [LARGE SCALE GENOMIC DNA]</scope>
    <source>
        <strain evidence="9 10">AJH120</strain>
    </source>
</reference>
<dbReference type="PROSITE" id="PS50850">
    <property type="entry name" value="MFS"/>
    <property type="match status" value="1"/>
</dbReference>
<feature type="domain" description="Major facilitator superfamily (MFS) profile" evidence="8">
    <location>
        <begin position="12"/>
        <end position="388"/>
    </location>
</feature>
<dbReference type="InterPro" id="IPR036259">
    <property type="entry name" value="MFS_trans_sf"/>
</dbReference>
<feature type="transmembrane region" description="Helical" evidence="7">
    <location>
        <begin position="329"/>
        <end position="351"/>
    </location>
</feature>
<dbReference type="RefSeq" id="WP_107196421.1">
    <property type="nucleotide sequence ID" value="NZ_CALYAU010000002.1"/>
</dbReference>
<evidence type="ECO:0000256" key="2">
    <source>
        <dbReference type="ARBA" id="ARBA00022448"/>
    </source>
</evidence>
<dbReference type="InterPro" id="IPR020846">
    <property type="entry name" value="MFS_dom"/>
</dbReference>
<dbReference type="KEGG" id="meg:DKB62_03195"/>
<dbReference type="EMBL" id="CP029462">
    <property type="protein sequence ID" value="AXL20657.1"/>
    <property type="molecule type" value="Genomic_DNA"/>
</dbReference>
<feature type="transmembrane region" description="Helical" evidence="7">
    <location>
        <begin position="103"/>
        <end position="125"/>
    </location>
</feature>
<dbReference type="PANTHER" id="PTHR43124">
    <property type="entry name" value="PURINE EFFLUX PUMP PBUE"/>
    <property type="match status" value="1"/>
</dbReference>
<gene>
    <name evidence="9" type="ORF">DKB62_03195</name>
</gene>
<proteinExistence type="predicted"/>
<feature type="transmembrane region" description="Helical" evidence="7">
    <location>
        <begin position="270"/>
        <end position="289"/>
    </location>
</feature>
<evidence type="ECO:0000256" key="3">
    <source>
        <dbReference type="ARBA" id="ARBA00022475"/>
    </source>
</evidence>
<protein>
    <submittedName>
        <fullName evidence="9">Sugar transporter</fullName>
    </submittedName>
</protein>
<keyword evidence="2" id="KW-0813">Transport</keyword>
<dbReference type="GO" id="GO:0022857">
    <property type="term" value="F:transmembrane transporter activity"/>
    <property type="evidence" value="ECO:0007669"/>
    <property type="project" value="InterPro"/>
</dbReference>
<evidence type="ECO:0000259" key="8">
    <source>
        <dbReference type="PROSITE" id="PS50850"/>
    </source>
</evidence>
<dbReference type="InterPro" id="IPR050189">
    <property type="entry name" value="MFS_Efflux_Transporters"/>
</dbReference>
<dbReference type="OrthoDB" id="9788453at2"/>
<evidence type="ECO:0000256" key="4">
    <source>
        <dbReference type="ARBA" id="ARBA00022692"/>
    </source>
</evidence>
<feature type="transmembrane region" description="Helical" evidence="7">
    <location>
        <begin position="244"/>
        <end position="263"/>
    </location>
</feature>
<comment type="subcellular location">
    <subcellularLocation>
        <location evidence="1">Cell membrane</location>
        <topology evidence="1">Multi-pass membrane protein</topology>
    </subcellularLocation>
</comment>
<dbReference type="NCBIfam" id="NF002921">
    <property type="entry name" value="PRK03545.1"/>
    <property type="match status" value="1"/>
</dbReference>
<keyword evidence="4 7" id="KW-0812">Transmembrane</keyword>
<keyword evidence="6 7" id="KW-0472">Membrane</keyword>
<dbReference type="SUPFAM" id="SSF103473">
    <property type="entry name" value="MFS general substrate transporter"/>
    <property type="match status" value="1"/>
</dbReference>
<accession>A0A346AXR4</accession>
<dbReference type="InterPro" id="IPR011701">
    <property type="entry name" value="MFS"/>
</dbReference>
<dbReference type="Pfam" id="PF07690">
    <property type="entry name" value="MFS_1"/>
    <property type="match status" value="1"/>
</dbReference>
<keyword evidence="10" id="KW-1185">Reference proteome</keyword>
<dbReference type="GO" id="GO:0005886">
    <property type="term" value="C:plasma membrane"/>
    <property type="evidence" value="ECO:0007669"/>
    <property type="project" value="UniProtKB-SubCell"/>
</dbReference>
<name>A0A346AXR4_9FIRM</name>
<organism evidence="9 10">
    <name type="scientific">Megasphaera stantonii</name>
    <dbReference type="NCBI Taxonomy" id="2144175"/>
    <lineage>
        <taxon>Bacteria</taxon>
        <taxon>Bacillati</taxon>
        <taxon>Bacillota</taxon>
        <taxon>Negativicutes</taxon>
        <taxon>Veillonellales</taxon>
        <taxon>Veillonellaceae</taxon>
        <taxon>Megasphaera</taxon>
    </lineage>
</organism>
<feature type="transmembrane region" description="Helical" evidence="7">
    <location>
        <begin position="52"/>
        <end position="71"/>
    </location>
</feature>
<feature type="transmembrane region" description="Helical" evidence="7">
    <location>
        <begin position="208"/>
        <end position="224"/>
    </location>
</feature>
<dbReference type="Proteomes" id="UP000254337">
    <property type="component" value="Chromosome"/>
</dbReference>
<evidence type="ECO:0000313" key="9">
    <source>
        <dbReference type="EMBL" id="AXL20657.1"/>
    </source>
</evidence>
<keyword evidence="3" id="KW-1003">Cell membrane</keyword>
<feature type="transmembrane region" description="Helical" evidence="7">
    <location>
        <begin position="363"/>
        <end position="384"/>
    </location>
</feature>
<dbReference type="AlphaFoldDB" id="A0A346AXR4"/>
<feature type="transmembrane region" description="Helical" evidence="7">
    <location>
        <begin position="295"/>
        <end position="317"/>
    </location>
</feature>
<evidence type="ECO:0000256" key="7">
    <source>
        <dbReference type="SAM" id="Phobius"/>
    </source>
</evidence>